<dbReference type="Proteomes" id="UP000193928">
    <property type="component" value="Unassembled WGS sequence"/>
</dbReference>
<proteinExistence type="inferred from homology"/>
<comment type="caution">
    <text evidence="3">The sequence shown here is derived from an EMBL/GenBank/DDBJ whole genome shotgun (WGS) entry which is preliminary data.</text>
</comment>
<dbReference type="RefSeq" id="WP_069434437.1">
    <property type="nucleotide sequence ID" value="NZ_JACKSU010000076.1"/>
</dbReference>
<dbReference type="InterPro" id="IPR036291">
    <property type="entry name" value="NAD(P)-bd_dom_sf"/>
</dbReference>
<evidence type="ECO:0000256" key="1">
    <source>
        <dbReference type="ARBA" id="ARBA00007637"/>
    </source>
</evidence>
<dbReference type="AlphaFoldDB" id="A0A1X1VDH2"/>
<evidence type="ECO:0000259" key="2">
    <source>
        <dbReference type="Pfam" id="PF01370"/>
    </source>
</evidence>
<evidence type="ECO:0000313" key="3">
    <source>
        <dbReference type="EMBL" id="ORV67096.1"/>
    </source>
</evidence>
<accession>A0A1X1VDH2</accession>
<dbReference type="Pfam" id="PF01370">
    <property type="entry name" value="Epimerase"/>
    <property type="match status" value="1"/>
</dbReference>
<name>A0A1X1VDH2_MYCGO</name>
<evidence type="ECO:0000313" key="4">
    <source>
        <dbReference type="Proteomes" id="UP000193928"/>
    </source>
</evidence>
<dbReference type="InterPro" id="IPR001509">
    <property type="entry name" value="Epimerase_deHydtase"/>
</dbReference>
<feature type="domain" description="NAD-dependent epimerase/dehydratase" evidence="2">
    <location>
        <begin position="3"/>
        <end position="241"/>
    </location>
</feature>
<protein>
    <submittedName>
        <fullName evidence="3">dTDP-glucose 4,6-dehydratase</fullName>
    </submittedName>
</protein>
<dbReference type="Gene3D" id="3.40.50.720">
    <property type="entry name" value="NAD(P)-binding Rossmann-like Domain"/>
    <property type="match status" value="1"/>
</dbReference>
<dbReference type="PANTHER" id="PTHR43000">
    <property type="entry name" value="DTDP-D-GLUCOSE 4,6-DEHYDRATASE-RELATED"/>
    <property type="match status" value="1"/>
</dbReference>
<keyword evidence="4" id="KW-1185">Reference proteome</keyword>
<dbReference type="SUPFAM" id="SSF51735">
    <property type="entry name" value="NAD(P)-binding Rossmann-fold domains"/>
    <property type="match status" value="1"/>
</dbReference>
<reference evidence="3 4" key="1">
    <citation type="submission" date="2016-01" db="EMBL/GenBank/DDBJ databases">
        <title>The new phylogeny of the genus Mycobacterium.</title>
        <authorList>
            <person name="Tarcisio F."/>
            <person name="Conor M."/>
            <person name="Antonella G."/>
            <person name="Elisabetta G."/>
            <person name="Giulia F.S."/>
            <person name="Sara T."/>
            <person name="Anna F."/>
            <person name="Clotilde B."/>
            <person name="Roberto B."/>
            <person name="Veronica D.S."/>
            <person name="Fabio R."/>
            <person name="Monica P."/>
            <person name="Olivier J."/>
            <person name="Enrico T."/>
            <person name="Nicola S."/>
        </authorList>
    </citation>
    <scope>NUCLEOTIDE SEQUENCE [LARGE SCALE GENOMIC DNA]</scope>
    <source>
        <strain evidence="3 4">DSM 44160</strain>
    </source>
</reference>
<gene>
    <name evidence="3" type="ORF">AWC08_08850</name>
</gene>
<comment type="similarity">
    <text evidence="1">Belongs to the NAD(P)-dependent epimerase/dehydratase family.</text>
</comment>
<organism evidence="3 4">
    <name type="scientific">Mycobacterium gordonae</name>
    <dbReference type="NCBI Taxonomy" id="1778"/>
    <lineage>
        <taxon>Bacteria</taxon>
        <taxon>Bacillati</taxon>
        <taxon>Actinomycetota</taxon>
        <taxon>Actinomycetes</taxon>
        <taxon>Mycobacteriales</taxon>
        <taxon>Mycobacteriaceae</taxon>
        <taxon>Mycobacterium</taxon>
    </lineage>
</organism>
<sequence>MRILVTGGAGFQGSHLAEALLATGHQVTVLNTLSSAAKRNTRRLKGATGADLVFGSVTDAELTAKTVPEHDVVFHLAANVNVDKSLSDPKSFLDTNVMGTYNILEAARRNGSRVIYASTCEVYGDGQDLGEGDTLNETAELMPASPYGASKAAADRLCYSYFRSYDMDVSVVRPFNIFGERQKSGAFGALIPILVRQAMAGKDLTIFGEGTATRDYLHVSDVVRAYLLVLDNPGLRGQAINFASGINTSVRDIAEYIAGKFGVHVVKGPPRPGEVARYPANIELARSIGFAPRVQIWAGIDRYVDWAMNQSDNEIELAAT</sequence>
<dbReference type="EMBL" id="LQOY01000248">
    <property type="protein sequence ID" value="ORV67096.1"/>
    <property type="molecule type" value="Genomic_DNA"/>
</dbReference>
<dbReference type="Gene3D" id="3.90.25.10">
    <property type="entry name" value="UDP-galactose 4-epimerase, domain 1"/>
    <property type="match status" value="1"/>
</dbReference>